<dbReference type="PANTHER" id="PTHR22603">
    <property type="entry name" value="CHOLINE/ETHANOALAMINE KINASE"/>
    <property type="match status" value="1"/>
</dbReference>
<keyword evidence="4" id="KW-1185">Reference proteome</keyword>
<dbReference type="RefSeq" id="XP_006816045.1">
    <property type="nucleotide sequence ID" value="XM_006815982.1"/>
</dbReference>
<protein>
    <submittedName>
        <fullName evidence="5">Choline/ethanolamine kinase-like</fullName>
    </submittedName>
</protein>
<dbReference type="Proteomes" id="UP000694865">
    <property type="component" value="Unplaced"/>
</dbReference>
<name>A0ABM0M7Q4_SACKO</name>
<dbReference type="SUPFAM" id="SSF56112">
    <property type="entry name" value="Protein kinase-like (PK-like)"/>
    <property type="match status" value="1"/>
</dbReference>
<keyword evidence="1" id="KW-0444">Lipid biosynthesis</keyword>
<evidence type="ECO:0000313" key="4">
    <source>
        <dbReference type="Proteomes" id="UP000694865"/>
    </source>
</evidence>
<proteinExistence type="inferred from homology"/>
<organism evidence="4 5">
    <name type="scientific">Saccoglossus kowalevskii</name>
    <name type="common">Acorn worm</name>
    <dbReference type="NCBI Taxonomy" id="10224"/>
    <lineage>
        <taxon>Eukaryota</taxon>
        <taxon>Metazoa</taxon>
        <taxon>Hemichordata</taxon>
        <taxon>Enteropneusta</taxon>
        <taxon>Harrimaniidae</taxon>
        <taxon>Saccoglossus</taxon>
    </lineage>
</organism>
<keyword evidence="1" id="KW-0443">Lipid metabolism</keyword>
<dbReference type="Gene3D" id="3.90.1200.10">
    <property type="match status" value="1"/>
</dbReference>
<dbReference type="PANTHER" id="PTHR22603:SF93">
    <property type="entry name" value="RE24176P"/>
    <property type="match status" value="1"/>
</dbReference>
<gene>
    <name evidence="5" type="primary">LOC100372818</name>
</gene>
<dbReference type="InterPro" id="IPR011009">
    <property type="entry name" value="Kinase-like_dom_sf"/>
</dbReference>
<dbReference type="GeneID" id="100372818"/>
<evidence type="ECO:0000256" key="1">
    <source>
        <dbReference type="ARBA" id="ARBA00023209"/>
    </source>
</evidence>
<accession>A0ABM0M7Q4</accession>
<reference evidence="5" key="1">
    <citation type="submission" date="2025-08" db="UniProtKB">
        <authorList>
            <consortium name="RefSeq"/>
        </authorList>
    </citation>
    <scope>IDENTIFICATION</scope>
    <source>
        <tissue evidence="5">Testes</tissue>
    </source>
</reference>
<dbReference type="Gene3D" id="3.30.200.20">
    <property type="entry name" value="Phosphorylase Kinase, domain 1"/>
    <property type="match status" value="1"/>
</dbReference>
<dbReference type="CDD" id="cd05156">
    <property type="entry name" value="ChoK_euk"/>
    <property type="match status" value="1"/>
</dbReference>
<keyword evidence="2" id="KW-1208">Phospholipid metabolism</keyword>
<evidence type="ECO:0000313" key="5">
    <source>
        <dbReference type="RefSeq" id="XP_006816045.1"/>
    </source>
</evidence>
<keyword evidence="1" id="KW-0594">Phospholipid biosynthesis</keyword>
<evidence type="ECO:0000256" key="2">
    <source>
        <dbReference type="ARBA" id="ARBA00023264"/>
    </source>
</evidence>
<comment type="similarity">
    <text evidence="3">Belongs to the choline/ethanolamine kinase family.</text>
</comment>
<dbReference type="Pfam" id="PF01633">
    <property type="entry name" value="Choline_kinase"/>
    <property type="match status" value="1"/>
</dbReference>
<sequence>MGSRSGLNPDFVDKAYTWCRQYLRGPWARVEKHEFNVENFAGAGLSNYLYICSIPANKTQTGPNKVLLRIHGEILDDSSIALTESIVFSLLAERKIAPKLYGIFQGGRIEEYIPSRSLTVEEMGYESYNIEIAQKLAGFHGMDLPLSKEPTWVINMCHRWLHEVLHSISFTTPELDTKYNKLLSYGLPEELKYLEKMIEVTSSPTVFCHNDLNEGNILLVNSDSKCNRLMFIDFEYAGYNHRGFDIANHFCEWTFDYTTTTPPYYKYDPENYPNKEQQLRFIRAYLNSFDNAMNDLESRETEEVKMLTEIKRFSMLSHFFWVLWAIIQGKKSQHKFCHLDYAQTRIEAYFEVKNQITL</sequence>
<evidence type="ECO:0000256" key="3">
    <source>
        <dbReference type="ARBA" id="ARBA00038211"/>
    </source>
</evidence>